<keyword evidence="6" id="KW-0547">Nucleotide-binding</keyword>
<evidence type="ECO:0000256" key="10">
    <source>
        <dbReference type="SAM" id="Coils"/>
    </source>
</evidence>
<feature type="domain" description="PAC" evidence="14">
    <location>
        <begin position="551"/>
        <end position="604"/>
    </location>
</feature>
<reference evidence="15" key="1">
    <citation type="submission" date="2020-10" db="EMBL/GenBank/DDBJ databases">
        <authorList>
            <person name="Castelo-Branco R."/>
            <person name="Eusebio N."/>
            <person name="Adriana R."/>
            <person name="Vieira A."/>
            <person name="Brugerolle De Fraissinette N."/>
            <person name="Rezende De Castro R."/>
            <person name="Schneider M.P."/>
            <person name="Vasconcelos V."/>
            <person name="Leao P.N."/>
        </authorList>
    </citation>
    <scope>NUCLEOTIDE SEQUENCE</scope>
    <source>
        <strain evidence="15">LEGE 07157</strain>
    </source>
</reference>
<dbReference type="Gene3D" id="3.30.565.10">
    <property type="entry name" value="Histidine kinase-like ATPase, C-terminal domain"/>
    <property type="match status" value="1"/>
</dbReference>
<dbReference type="Pfam" id="PF02518">
    <property type="entry name" value="HATPase_c"/>
    <property type="match status" value="1"/>
</dbReference>
<evidence type="ECO:0000256" key="8">
    <source>
        <dbReference type="ARBA" id="ARBA00022840"/>
    </source>
</evidence>
<dbReference type="CDD" id="cd00130">
    <property type="entry name" value="PAS"/>
    <property type="match status" value="5"/>
</dbReference>
<evidence type="ECO:0000313" key="16">
    <source>
        <dbReference type="Proteomes" id="UP000654482"/>
    </source>
</evidence>
<dbReference type="InterPro" id="IPR001610">
    <property type="entry name" value="PAC"/>
</dbReference>
<dbReference type="GO" id="GO:0000155">
    <property type="term" value="F:phosphorelay sensor kinase activity"/>
    <property type="evidence" value="ECO:0007669"/>
    <property type="project" value="InterPro"/>
</dbReference>
<dbReference type="PANTHER" id="PTHR43065:SF42">
    <property type="entry name" value="TWO-COMPONENT SENSOR PPRA"/>
    <property type="match status" value="1"/>
</dbReference>
<keyword evidence="10" id="KW-0175">Coiled coil</keyword>
<dbReference type="Gene3D" id="3.30.450.40">
    <property type="match status" value="1"/>
</dbReference>
<keyword evidence="9" id="KW-0902">Two-component regulatory system</keyword>
<dbReference type="InterPro" id="IPR003018">
    <property type="entry name" value="GAF"/>
</dbReference>
<dbReference type="InterPro" id="IPR003594">
    <property type="entry name" value="HATPase_dom"/>
</dbReference>
<dbReference type="InterPro" id="IPR000014">
    <property type="entry name" value="PAS"/>
</dbReference>
<evidence type="ECO:0000259" key="13">
    <source>
        <dbReference type="PROSITE" id="PS50112"/>
    </source>
</evidence>
<dbReference type="PANTHER" id="PTHR43065">
    <property type="entry name" value="SENSOR HISTIDINE KINASE"/>
    <property type="match status" value="1"/>
</dbReference>
<dbReference type="SUPFAM" id="SSF55785">
    <property type="entry name" value="PYP-like sensor domain (PAS domain)"/>
    <property type="match status" value="5"/>
</dbReference>
<feature type="domain" description="PAS" evidence="13">
    <location>
        <begin position="224"/>
        <end position="294"/>
    </location>
</feature>
<dbReference type="Gene3D" id="1.10.287.130">
    <property type="match status" value="1"/>
</dbReference>
<dbReference type="InterPro" id="IPR005467">
    <property type="entry name" value="His_kinase_dom"/>
</dbReference>
<feature type="coiled-coil region" evidence="10">
    <location>
        <begin position="11"/>
        <end position="59"/>
    </location>
</feature>
<dbReference type="Gene3D" id="3.30.450.20">
    <property type="entry name" value="PAS domain"/>
    <property type="match status" value="5"/>
</dbReference>
<evidence type="ECO:0000256" key="3">
    <source>
        <dbReference type="ARBA" id="ARBA00012438"/>
    </source>
</evidence>
<dbReference type="SMART" id="SM00065">
    <property type="entry name" value="GAF"/>
    <property type="match status" value="1"/>
</dbReference>
<dbReference type="PROSITE" id="PS50109">
    <property type="entry name" value="HIS_KIN"/>
    <property type="match status" value="1"/>
</dbReference>
<feature type="domain" description="Histidine kinase" evidence="12">
    <location>
        <begin position="934"/>
        <end position="1186"/>
    </location>
</feature>
<evidence type="ECO:0000259" key="11">
    <source>
        <dbReference type="PROSITE" id="PS50046"/>
    </source>
</evidence>
<keyword evidence="7" id="KW-0418">Kinase</keyword>
<evidence type="ECO:0000256" key="6">
    <source>
        <dbReference type="ARBA" id="ARBA00022741"/>
    </source>
</evidence>
<dbReference type="PROSITE" id="PS50112">
    <property type="entry name" value="PAS"/>
    <property type="match status" value="5"/>
</dbReference>
<dbReference type="SUPFAM" id="SSF47384">
    <property type="entry name" value="Homodimeric domain of signal transducing histidine kinase"/>
    <property type="match status" value="1"/>
</dbReference>
<dbReference type="SMART" id="SM00091">
    <property type="entry name" value="PAS"/>
    <property type="match status" value="5"/>
</dbReference>
<keyword evidence="5" id="KW-0808">Transferase</keyword>
<evidence type="ECO:0000256" key="2">
    <source>
        <dbReference type="ARBA" id="ARBA00006402"/>
    </source>
</evidence>
<evidence type="ECO:0000259" key="14">
    <source>
        <dbReference type="PROSITE" id="PS50113"/>
    </source>
</evidence>
<dbReference type="InterPro" id="IPR000700">
    <property type="entry name" value="PAS-assoc_C"/>
</dbReference>
<dbReference type="PROSITE" id="PS50046">
    <property type="entry name" value="PHYTOCHROME_2"/>
    <property type="match status" value="1"/>
</dbReference>
<proteinExistence type="inferred from homology"/>
<dbReference type="InterPro" id="IPR035965">
    <property type="entry name" value="PAS-like_dom_sf"/>
</dbReference>
<dbReference type="EC" id="2.7.13.3" evidence="3"/>
<comment type="similarity">
    <text evidence="2">In the N-terminal section; belongs to the phytochrome family.</text>
</comment>
<dbReference type="EMBL" id="JADEWZ010000050">
    <property type="protein sequence ID" value="MBE9118527.1"/>
    <property type="molecule type" value="Genomic_DNA"/>
</dbReference>
<dbReference type="SUPFAM" id="SSF55874">
    <property type="entry name" value="ATPase domain of HSP90 chaperone/DNA topoisomerase II/histidine kinase"/>
    <property type="match status" value="1"/>
</dbReference>
<organism evidence="15 16">
    <name type="scientific">Lusitaniella coriacea LEGE 07157</name>
    <dbReference type="NCBI Taxonomy" id="945747"/>
    <lineage>
        <taxon>Bacteria</taxon>
        <taxon>Bacillati</taxon>
        <taxon>Cyanobacteriota</taxon>
        <taxon>Cyanophyceae</taxon>
        <taxon>Spirulinales</taxon>
        <taxon>Lusitaniellaceae</taxon>
        <taxon>Lusitaniella</taxon>
    </lineage>
</organism>
<feature type="domain" description="PAC" evidence="14">
    <location>
        <begin position="156"/>
        <end position="212"/>
    </location>
</feature>
<accession>A0A8J7E1H4</accession>
<gene>
    <name evidence="15" type="ORF">IQ249_21795</name>
</gene>
<dbReference type="InterPro" id="IPR003661">
    <property type="entry name" value="HisK_dim/P_dom"/>
</dbReference>
<dbReference type="InterPro" id="IPR013767">
    <property type="entry name" value="PAS_fold"/>
</dbReference>
<dbReference type="InterPro" id="IPR004358">
    <property type="entry name" value="Sig_transdc_His_kin-like_C"/>
</dbReference>
<feature type="domain" description="PAS" evidence="13">
    <location>
        <begin position="350"/>
        <end position="420"/>
    </location>
</feature>
<dbReference type="PROSITE" id="PS50113">
    <property type="entry name" value="PAC"/>
    <property type="match status" value="5"/>
</dbReference>
<evidence type="ECO:0000256" key="4">
    <source>
        <dbReference type="ARBA" id="ARBA00022553"/>
    </source>
</evidence>
<dbReference type="InterPro" id="IPR013656">
    <property type="entry name" value="PAS_4"/>
</dbReference>
<keyword evidence="8" id="KW-0067">ATP-binding</keyword>
<dbReference type="PRINTS" id="PR00344">
    <property type="entry name" value="BCTRLSENSOR"/>
</dbReference>
<dbReference type="InterPro" id="IPR029016">
    <property type="entry name" value="GAF-like_dom_sf"/>
</dbReference>
<dbReference type="GO" id="GO:0006355">
    <property type="term" value="P:regulation of DNA-templated transcription"/>
    <property type="evidence" value="ECO:0007669"/>
    <property type="project" value="InterPro"/>
</dbReference>
<dbReference type="Pfam" id="PF01590">
    <property type="entry name" value="GAF"/>
    <property type="match status" value="1"/>
</dbReference>
<feature type="domain" description="PAC" evidence="14">
    <location>
        <begin position="678"/>
        <end position="729"/>
    </location>
</feature>
<sequence>MLDPKNDAQKIKELEQAKRILQKKLEQSEANRLQLEENNEKKEALLHKAIEELRQSERTSLKRSSELEAALTELKTTQTKLTESEQFLHLIIDNIPQAIFWKDCNSVYLGCNQVFAEIVGVSSPQNITGKTDYDLCWNPEDAEQYQKRDRAVIESGKPQLHIVEKQQEENGKLYWLETNKIPLYDLDGQSIGILGTSEDITERKQAEEALEARVVEKTAELKKSQQRLALIIEQSPVGIMEWNPNCKITQWNPAAESIFGYSKEEVLGRHFKRIVPKELHKYVDEVAQEILNQEGGSFSVNDNVTKDGRRITCEWHNSPLVAADGELLGAVSLFMDISERQRTEEELRASQQKLSLLIQQTPLAVIEWDKQFNVRDWNPAATKIFGYARSEAIGQNATFIIPEAAHPYVKPVLQDLLADRGGRRSTNANITKDGKEIVCEWHNTPLISPEGEVIGVASLVLDITERRQAENRLQEQEQFLRSIYDGVEHPIFVVDVLEDGDFRYAGWNATTERATGVSGAEIAGKTPEEWIGPEAGAAIRQRFEQCVATGQPLTYEEPLVFNGEKTWWLTTFNPLRNSQGRIYRLVATTFNISELKAVEVALQKSEAQLQAILNNSTAAIYVKDLEGRHVFVNPECERAFNLSKEEILGKTDFDLLPSDIAEQLQKNDRQVAKTRTAIQSEESVMQTDGLHTYLTIKFPLLDPDGNVYGICGMSTDISDRKQAEIVLHEQAERQELLSNITAQIRNSLNVDTILETTIRELYSLLQLDWCAFSWFDSTVEPAVWHIVRDARPENAESIVGTYPAESIGPIDRVLMCQEMIQIDDASQYDEPTHRAFLQSMGVAARVMIPIQTQLDQLGIIICDRAQPHFWTEREIELLKAVANQLAIAIDQAELYNQSRTKTQELEQTLRELQQTQTQLIQSEKMSSLGQLVAGVAHEINNPVSFIYGNITPAMNYAQELIHLLQAYQQHYPNPAPSLAEEIEEIDLDFILDDLPKLLSSMKVGAERICQIVLSLRTFSRLDEAEYKDADIHQGIDSTLMILQHRLKETSEYPAIEVLKEYGKLPPVQCYPGQLNQVFMNIIANAIDALEERKKSRTPSRICITTELIEAQQAARITISDNGTGIPEAVGNRIFNPFFTTKKIGKGTGLGMSISYQIIVERHGGQLTYHSVPGKGTEFFIQIPLNP</sequence>
<evidence type="ECO:0000313" key="15">
    <source>
        <dbReference type="EMBL" id="MBE9118527.1"/>
    </source>
</evidence>
<feature type="domain" description="PAS" evidence="13">
    <location>
        <begin position="476"/>
        <end position="550"/>
    </location>
</feature>
<feature type="domain" description="PAC" evidence="14">
    <location>
        <begin position="294"/>
        <end position="349"/>
    </location>
</feature>
<feature type="domain" description="PAS" evidence="13">
    <location>
        <begin position="84"/>
        <end position="156"/>
    </location>
</feature>
<keyword evidence="4" id="KW-0597">Phosphoprotein</keyword>
<dbReference type="InterPro" id="IPR016132">
    <property type="entry name" value="Phyto_chromo_attachment"/>
</dbReference>
<evidence type="ECO:0000256" key="9">
    <source>
        <dbReference type="ARBA" id="ARBA00023012"/>
    </source>
</evidence>
<feature type="domain" description="Phytochrome chromophore attachment site" evidence="11">
    <location>
        <begin position="833"/>
        <end position="884"/>
    </location>
</feature>
<dbReference type="Pfam" id="PF00989">
    <property type="entry name" value="PAS"/>
    <property type="match status" value="2"/>
</dbReference>
<evidence type="ECO:0000256" key="5">
    <source>
        <dbReference type="ARBA" id="ARBA00022679"/>
    </source>
</evidence>
<dbReference type="AlphaFoldDB" id="A0A8J7E1H4"/>
<comment type="caution">
    <text evidence="15">The sequence shown here is derived from an EMBL/GenBank/DDBJ whole genome shotgun (WGS) entry which is preliminary data.</text>
</comment>
<dbReference type="SUPFAM" id="SSF55781">
    <property type="entry name" value="GAF domain-like"/>
    <property type="match status" value="1"/>
</dbReference>
<evidence type="ECO:0000259" key="12">
    <source>
        <dbReference type="PROSITE" id="PS50109"/>
    </source>
</evidence>
<evidence type="ECO:0000256" key="1">
    <source>
        <dbReference type="ARBA" id="ARBA00000085"/>
    </source>
</evidence>
<dbReference type="SMART" id="SM00086">
    <property type="entry name" value="PAC"/>
    <property type="match status" value="4"/>
</dbReference>
<feature type="coiled-coil region" evidence="10">
    <location>
        <begin position="895"/>
        <end position="925"/>
    </location>
</feature>
<feature type="domain" description="PAS" evidence="13">
    <location>
        <begin position="605"/>
        <end position="681"/>
    </location>
</feature>
<dbReference type="InterPro" id="IPR036097">
    <property type="entry name" value="HisK_dim/P_sf"/>
</dbReference>
<keyword evidence="16" id="KW-1185">Reference proteome</keyword>
<protein>
    <recommendedName>
        <fullName evidence="3">histidine kinase</fullName>
        <ecNumber evidence="3">2.7.13.3</ecNumber>
    </recommendedName>
</protein>
<evidence type="ECO:0000256" key="7">
    <source>
        <dbReference type="ARBA" id="ARBA00022777"/>
    </source>
</evidence>
<dbReference type="Proteomes" id="UP000654482">
    <property type="component" value="Unassembled WGS sequence"/>
</dbReference>
<name>A0A8J7E1H4_9CYAN</name>
<dbReference type="RefSeq" id="WP_194031611.1">
    <property type="nucleotide sequence ID" value="NZ_JADEWZ010000050.1"/>
</dbReference>
<dbReference type="CDD" id="cd00082">
    <property type="entry name" value="HisKA"/>
    <property type="match status" value="1"/>
</dbReference>
<dbReference type="GO" id="GO:0005524">
    <property type="term" value="F:ATP binding"/>
    <property type="evidence" value="ECO:0007669"/>
    <property type="project" value="UniProtKB-KW"/>
</dbReference>
<comment type="catalytic activity">
    <reaction evidence="1">
        <text>ATP + protein L-histidine = ADP + protein N-phospho-L-histidine.</text>
        <dbReference type="EC" id="2.7.13.3"/>
    </reaction>
</comment>
<dbReference type="InterPro" id="IPR036890">
    <property type="entry name" value="HATPase_C_sf"/>
</dbReference>
<dbReference type="Pfam" id="PF08448">
    <property type="entry name" value="PAS_4"/>
    <property type="match status" value="3"/>
</dbReference>
<feature type="domain" description="PAC" evidence="14">
    <location>
        <begin position="423"/>
        <end position="475"/>
    </location>
</feature>
<dbReference type="NCBIfam" id="TIGR00229">
    <property type="entry name" value="sensory_box"/>
    <property type="match status" value="5"/>
</dbReference>
<dbReference type="SMART" id="SM00387">
    <property type="entry name" value="HATPase_c"/>
    <property type="match status" value="1"/>
</dbReference>